<organism evidence="5">
    <name type="scientific">Thrips palmi</name>
    <name type="common">Melon thrips</name>
    <dbReference type="NCBI Taxonomy" id="161013"/>
    <lineage>
        <taxon>Eukaryota</taxon>
        <taxon>Metazoa</taxon>
        <taxon>Ecdysozoa</taxon>
        <taxon>Arthropoda</taxon>
        <taxon>Hexapoda</taxon>
        <taxon>Insecta</taxon>
        <taxon>Pterygota</taxon>
        <taxon>Neoptera</taxon>
        <taxon>Paraneoptera</taxon>
        <taxon>Thysanoptera</taxon>
        <taxon>Terebrantia</taxon>
        <taxon>Thripoidea</taxon>
        <taxon>Thripidae</taxon>
        <taxon>Thrips</taxon>
    </lineage>
</organism>
<gene>
    <name evidence="5" type="primary">LOC117643460</name>
</gene>
<dbReference type="FunFam" id="3.40.50.720:FF:000047">
    <property type="entry name" value="NADP-dependent L-serine/L-allo-threonine dehydrogenase"/>
    <property type="match status" value="1"/>
</dbReference>
<evidence type="ECO:0000256" key="2">
    <source>
        <dbReference type="ARBA" id="ARBA00023002"/>
    </source>
</evidence>
<dbReference type="InterPro" id="IPR002347">
    <property type="entry name" value="SDR_fam"/>
</dbReference>
<evidence type="ECO:0000256" key="3">
    <source>
        <dbReference type="RuleBase" id="RU000363"/>
    </source>
</evidence>
<dbReference type="InterPro" id="IPR036291">
    <property type="entry name" value="NAD(P)-bd_dom_sf"/>
</dbReference>
<name>A0A6P8ZL56_THRPL</name>
<comment type="similarity">
    <text evidence="1 3">Belongs to the short-chain dehydrogenases/reductases (SDR) family.</text>
</comment>
<dbReference type="GeneID" id="117643460"/>
<dbReference type="KEGG" id="tpal:117643460"/>
<reference evidence="5" key="1">
    <citation type="submission" date="2025-08" db="UniProtKB">
        <authorList>
            <consortium name="RefSeq"/>
        </authorList>
    </citation>
    <scope>IDENTIFICATION</scope>
    <source>
        <tissue evidence="5">Total insect</tissue>
    </source>
</reference>
<dbReference type="AlphaFoldDB" id="A0A6P8ZL56"/>
<dbReference type="RefSeq" id="XP_034238269.1">
    <property type="nucleotide sequence ID" value="XM_034382378.1"/>
</dbReference>
<dbReference type="PRINTS" id="PR00081">
    <property type="entry name" value="GDHRDH"/>
</dbReference>
<proteinExistence type="inferred from homology"/>
<dbReference type="OrthoDB" id="1933717at2759"/>
<dbReference type="SUPFAM" id="SSF51735">
    <property type="entry name" value="NAD(P)-binding Rossmann-fold domains"/>
    <property type="match status" value="1"/>
</dbReference>
<sequence length="251" mass="26840">MERYAGRVAVVTGASSGIGARIAQDLVREGLVVVGVARRMHLVQELAVSLVASGARGQLHAVEADLADGAEVRRVFKWVEDKLGGVSVLVNNAAFLSTQPMQDMEAADMQRLFATNLTAVALCCREALASMRRHGLKNGHVVNINSVTGHTVIRDVHGVPSVSAYAASKNGLTALSKGLRFDLLKMPEYKIRVTNVSPGLVCTEMVAAMEASRTGPVLQVQDISEIVLYALRTPDNVEIGEITVRPVGEPF</sequence>
<dbReference type="PROSITE" id="PS00061">
    <property type="entry name" value="ADH_SHORT"/>
    <property type="match status" value="1"/>
</dbReference>
<dbReference type="PANTHER" id="PTHR43115">
    <property type="entry name" value="DEHYDROGENASE/REDUCTASE SDR FAMILY MEMBER 11"/>
    <property type="match status" value="1"/>
</dbReference>
<dbReference type="Proteomes" id="UP000515158">
    <property type="component" value="Unplaced"/>
</dbReference>
<keyword evidence="2" id="KW-0560">Oxidoreductase</keyword>
<dbReference type="Gene3D" id="3.40.50.720">
    <property type="entry name" value="NAD(P)-binding Rossmann-like Domain"/>
    <property type="match status" value="1"/>
</dbReference>
<accession>A0A6P8ZL56</accession>
<keyword evidence="4" id="KW-1185">Reference proteome</keyword>
<protein>
    <submittedName>
        <fullName evidence="5">Farnesol dehydrogenase-like</fullName>
    </submittedName>
</protein>
<dbReference type="InParanoid" id="A0A6P8ZL56"/>
<dbReference type="Pfam" id="PF00106">
    <property type="entry name" value="adh_short"/>
    <property type="match status" value="1"/>
</dbReference>
<dbReference type="PRINTS" id="PR00080">
    <property type="entry name" value="SDRFAMILY"/>
</dbReference>
<evidence type="ECO:0000256" key="1">
    <source>
        <dbReference type="ARBA" id="ARBA00006484"/>
    </source>
</evidence>
<evidence type="ECO:0000313" key="4">
    <source>
        <dbReference type="Proteomes" id="UP000515158"/>
    </source>
</evidence>
<evidence type="ECO:0000313" key="5">
    <source>
        <dbReference type="RefSeq" id="XP_034238269.1"/>
    </source>
</evidence>
<dbReference type="GO" id="GO:0016616">
    <property type="term" value="F:oxidoreductase activity, acting on the CH-OH group of donors, NAD or NADP as acceptor"/>
    <property type="evidence" value="ECO:0007669"/>
    <property type="project" value="UniProtKB-ARBA"/>
</dbReference>
<dbReference type="InterPro" id="IPR020904">
    <property type="entry name" value="Sc_DH/Rdtase_CS"/>
</dbReference>
<dbReference type="PANTHER" id="PTHR43115:SF4">
    <property type="entry name" value="DEHYDROGENASE_REDUCTASE SDR FAMILY MEMBER 11"/>
    <property type="match status" value="1"/>
</dbReference>